<feature type="compositionally biased region" description="Pro residues" evidence="1">
    <location>
        <begin position="41"/>
        <end position="59"/>
    </location>
</feature>
<accession>A0ABS3KEM8</accession>
<evidence type="ECO:0000256" key="1">
    <source>
        <dbReference type="SAM" id="MobiDB-lite"/>
    </source>
</evidence>
<feature type="chain" id="PRO_5046857825" description="PRC-barrel domain containing protein" evidence="2">
    <location>
        <begin position="28"/>
        <end position="173"/>
    </location>
</feature>
<sequence length="173" mass="17773">MATRSLLSRLSLAAACLGMTIPGLAAAQDAPVVPPISQAPAPQPPAQQPPAPQPPPLPPAAQEKLDKSAVPLLGRDVKGPSGMVVAQFVNVLVDPAGRAVGAVLDYGGFLGVGKRRIAVAWRCLSFQADGIQLSLGREQLRDVPDFKDGEPAVMAAPPEAGQAEPPEEAPGKE</sequence>
<feature type="region of interest" description="Disordered" evidence="1">
    <location>
        <begin position="142"/>
        <end position="173"/>
    </location>
</feature>
<dbReference type="Proteomes" id="UP001518990">
    <property type="component" value="Unassembled WGS sequence"/>
</dbReference>
<evidence type="ECO:0008006" key="5">
    <source>
        <dbReference type="Google" id="ProtNLM"/>
    </source>
</evidence>
<keyword evidence="2" id="KW-0732">Signal</keyword>
<dbReference type="InterPro" id="IPR011033">
    <property type="entry name" value="PRC_barrel-like_sf"/>
</dbReference>
<feature type="signal peptide" evidence="2">
    <location>
        <begin position="1"/>
        <end position="27"/>
    </location>
</feature>
<dbReference type="EMBL" id="JACTNF010000015">
    <property type="protein sequence ID" value="MBO1075914.1"/>
    <property type="molecule type" value="Genomic_DNA"/>
</dbReference>
<gene>
    <name evidence="3" type="ORF">IAI60_14950</name>
</gene>
<dbReference type="Gene3D" id="2.30.30.240">
    <property type="entry name" value="PRC-barrel domain"/>
    <property type="match status" value="1"/>
</dbReference>
<feature type="region of interest" description="Disordered" evidence="1">
    <location>
        <begin position="34"/>
        <end position="62"/>
    </location>
</feature>
<feature type="compositionally biased region" description="Low complexity" evidence="1">
    <location>
        <begin position="155"/>
        <end position="164"/>
    </location>
</feature>
<evidence type="ECO:0000313" key="3">
    <source>
        <dbReference type="EMBL" id="MBO1075914.1"/>
    </source>
</evidence>
<reference evidence="3 4" key="1">
    <citation type="submission" date="2020-09" db="EMBL/GenBank/DDBJ databases">
        <title>Roseomonas.</title>
        <authorList>
            <person name="Zhu W."/>
        </authorList>
    </citation>
    <scope>NUCLEOTIDE SEQUENCE [LARGE SCALE GENOMIC DNA]</scope>
    <source>
        <strain evidence="3 4">1311</strain>
    </source>
</reference>
<evidence type="ECO:0000256" key="2">
    <source>
        <dbReference type="SAM" id="SignalP"/>
    </source>
</evidence>
<keyword evidence="4" id="KW-1185">Reference proteome</keyword>
<name>A0ABS3KEM8_9PROT</name>
<proteinExistence type="predicted"/>
<protein>
    <recommendedName>
        <fullName evidence="5">PRC-barrel domain containing protein</fullName>
    </recommendedName>
</protein>
<comment type="caution">
    <text evidence="3">The sequence shown here is derived from an EMBL/GenBank/DDBJ whole genome shotgun (WGS) entry which is preliminary data.</text>
</comment>
<dbReference type="RefSeq" id="WP_207448422.1">
    <property type="nucleotide sequence ID" value="NZ_CP061095.1"/>
</dbReference>
<dbReference type="SUPFAM" id="SSF50346">
    <property type="entry name" value="PRC-barrel domain"/>
    <property type="match status" value="1"/>
</dbReference>
<evidence type="ECO:0000313" key="4">
    <source>
        <dbReference type="Proteomes" id="UP001518990"/>
    </source>
</evidence>
<organism evidence="3 4">
    <name type="scientific">Roseomonas marmotae</name>
    <dbReference type="NCBI Taxonomy" id="2768161"/>
    <lineage>
        <taxon>Bacteria</taxon>
        <taxon>Pseudomonadati</taxon>
        <taxon>Pseudomonadota</taxon>
        <taxon>Alphaproteobacteria</taxon>
        <taxon>Acetobacterales</taxon>
        <taxon>Roseomonadaceae</taxon>
        <taxon>Roseomonas</taxon>
    </lineage>
</organism>